<dbReference type="SUPFAM" id="SSF88697">
    <property type="entry name" value="PUA domain-like"/>
    <property type="match status" value="1"/>
</dbReference>
<keyword evidence="7" id="KW-1185">Reference proteome</keyword>
<reference evidence="6 7" key="1">
    <citation type="journal article" date="2015" name="Genome Biol. Evol.">
        <title>Phylogenomic analyses indicate that early fungi evolved digesting cell walls of algal ancestors of land plants.</title>
        <authorList>
            <person name="Chang Y."/>
            <person name="Wang S."/>
            <person name="Sekimoto S."/>
            <person name="Aerts A.L."/>
            <person name="Choi C."/>
            <person name="Clum A."/>
            <person name="LaButti K.M."/>
            <person name="Lindquist E.A."/>
            <person name="Yee Ngan C."/>
            <person name="Ohm R.A."/>
            <person name="Salamov A.A."/>
            <person name="Grigoriev I.V."/>
            <person name="Spatafora J.W."/>
            <person name="Berbee M.L."/>
        </authorList>
    </citation>
    <scope>NUCLEOTIDE SEQUENCE [LARGE SCALE GENOMIC DNA]</scope>
    <source>
        <strain evidence="6 7">NRRL 1564</strain>
    </source>
</reference>
<gene>
    <name evidence="6" type="ORF">COEREDRAFT_81368</name>
</gene>
<dbReference type="Gene3D" id="3.10.590.10">
    <property type="entry name" value="ph1033 like domains"/>
    <property type="match status" value="1"/>
</dbReference>
<keyword evidence="3" id="KW-0597">Phosphoprotein</keyword>
<dbReference type="CDD" id="cd21133">
    <property type="entry name" value="EVE"/>
    <property type="match status" value="1"/>
</dbReference>
<dbReference type="FunFam" id="3.10.590.10:FF:000003">
    <property type="entry name" value="Thymocyte nuclear protein 1"/>
    <property type="match status" value="1"/>
</dbReference>
<dbReference type="InterPro" id="IPR047197">
    <property type="entry name" value="THYN1-like_EVE"/>
</dbReference>
<accession>A0A2G5BBP2</accession>
<feature type="domain" description="EVE" evidence="5">
    <location>
        <begin position="43"/>
        <end position="199"/>
    </location>
</feature>
<dbReference type="PANTHER" id="PTHR14087:SF7">
    <property type="entry name" value="THYMOCYTE NUCLEAR PROTEIN 1"/>
    <property type="match status" value="1"/>
</dbReference>
<evidence type="ECO:0000256" key="1">
    <source>
        <dbReference type="ARBA" id="ARBA00004123"/>
    </source>
</evidence>
<evidence type="ECO:0000256" key="4">
    <source>
        <dbReference type="ARBA" id="ARBA00023242"/>
    </source>
</evidence>
<dbReference type="STRING" id="763665.A0A2G5BBP2"/>
<protein>
    <recommendedName>
        <fullName evidence="2">Thymocyte nuclear protein 1</fullName>
    </recommendedName>
</protein>
<comment type="subcellular location">
    <subcellularLocation>
        <location evidence="1">Nucleus</location>
    </subcellularLocation>
</comment>
<evidence type="ECO:0000256" key="2">
    <source>
        <dbReference type="ARBA" id="ARBA00014654"/>
    </source>
</evidence>
<evidence type="ECO:0000313" key="7">
    <source>
        <dbReference type="Proteomes" id="UP000242474"/>
    </source>
</evidence>
<dbReference type="EMBL" id="KZ303500">
    <property type="protein sequence ID" value="PIA16426.1"/>
    <property type="molecule type" value="Genomic_DNA"/>
</dbReference>
<keyword evidence="4" id="KW-0539">Nucleus</keyword>
<dbReference type="Proteomes" id="UP000242474">
    <property type="component" value="Unassembled WGS sequence"/>
</dbReference>
<evidence type="ECO:0000256" key="3">
    <source>
        <dbReference type="ARBA" id="ARBA00022553"/>
    </source>
</evidence>
<evidence type="ECO:0000313" key="6">
    <source>
        <dbReference type="EMBL" id="PIA16426.1"/>
    </source>
</evidence>
<dbReference type="GO" id="GO:0005634">
    <property type="term" value="C:nucleus"/>
    <property type="evidence" value="ECO:0007669"/>
    <property type="project" value="UniProtKB-SubCell"/>
</dbReference>
<dbReference type="Pfam" id="PF01878">
    <property type="entry name" value="EVE"/>
    <property type="match status" value="1"/>
</dbReference>
<dbReference type="AlphaFoldDB" id="A0A2G5BBP2"/>
<dbReference type="PANTHER" id="PTHR14087">
    <property type="entry name" value="THYMOCYTE NUCLEAR PROTEIN 1"/>
    <property type="match status" value="1"/>
</dbReference>
<dbReference type="InterPro" id="IPR052181">
    <property type="entry name" value="5hmC_binding"/>
</dbReference>
<sequence>MPPLRRSLRLLSSENKASLKPPNTPPIKVENKNVKHKTAESTQYWLMKAEPDSRIVKGVDVKFSIDDLQAMKDSTSPWDGVRNYEARNIMRDKMRAGDKALFYHSNCKEPGIAGIITIVRCGYPDYTAFDINHPYYDPKSDKSSPKWYMVDVKFERKFGKVLALNDLKQHVQLEEMSLIKRGRLSVQPVRNSEYDYIVSLASESSQ</sequence>
<dbReference type="InterPro" id="IPR015947">
    <property type="entry name" value="PUA-like_sf"/>
</dbReference>
<proteinExistence type="predicted"/>
<name>A0A2G5BBP2_COERN</name>
<organism evidence="6 7">
    <name type="scientific">Coemansia reversa (strain ATCC 12441 / NRRL 1564)</name>
    <dbReference type="NCBI Taxonomy" id="763665"/>
    <lineage>
        <taxon>Eukaryota</taxon>
        <taxon>Fungi</taxon>
        <taxon>Fungi incertae sedis</taxon>
        <taxon>Zoopagomycota</taxon>
        <taxon>Kickxellomycotina</taxon>
        <taxon>Kickxellomycetes</taxon>
        <taxon>Kickxellales</taxon>
        <taxon>Kickxellaceae</taxon>
        <taxon>Coemansia</taxon>
    </lineage>
</organism>
<dbReference type="OrthoDB" id="41445at2759"/>
<dbReference type="InterPro" id="IPR002740">
    <property type="entry name" value="EVE_domain"/>
</dbReference>
<evidence type="ECO:0000259" key="5">
    <source>
        <dbReference type="Pfam" id="PF01878"/>
    </source>
</evidence>